<protein>
    <submittedName>
        <fullName evidence="2">Uncharacterized protein</fullName>
    </submittedName>
</protein>
<sequence>MGARERQATTASTYIQAALSALRGQTGGGKGVAIVEEGEEHLVAALQCPGRVTGEEEEEEGDEYANNSAGGTTPLQPPPPAPTREPGPGEEGYGSSSSRDRVGVAQPDRHSRLVEPITRSTEEGHSKQGGGQPGLGGPHDGGKNAGRNDHPAPGEAGEEVAGCCKEDRPLGASKPGRG</sequence>
<feature type="region of interest" description="Disordered" evidence="1">
    <location>
        <begin position="48"/>
        <end position="178"/>
    </location>
</feature>
<name>A0A812J0H3_9DINO</name>
<comment type="caution">
    <text evidence="2">The sequence shown here is derived from an EMBL/GenBank/DDBJ whole genome shotgun (WGS) entry which is preliminary data.</text>
</comment>
<organism evidence="2 3">
    <name type="scientific">Symbiodinium natans</name>
    <dbReference type="NCBI Taxonomy" id="878477"/>
    <lineage>
        <taxon>Eukaryota</taxon>
        <taxon>Sar</taxon>
        <taxon>Alveolata</taxon>
        <taxon>Dinophyceae</taxon>
        <taxon>Suessiales</taxon>
        <taxon>Symbiodiniaceae</taxon>
        <taxon>Symbiodinium</taxon>
    </lineage>
</organism>
<dbReference type="Proteomes" id="UP000604046">
    <property type="component" value="Unassembled WGS sequence"/>
</dbReference>
<accession>A0A812J0H3</accession>
<feature type="compositionally biased region" description="Basic and acidic residues" evidence="1">
    <location>
        <begin position="98"/>
        <end position="113"/>
    </location>
</feature>
<feature type="compositionally biased region" description="Pro residues" evidence="1">
    <location>
        <begin position="75"/>
        <end position="85"/>
    </location>
</feature>
<proteinExistence type="predicted"/>
<gene>
    <name evidence="2" type="ORF">SNAT2548_LOCUS5052</name>
</gene>
<feature type="compositionally biased region" description="Gly residues" evidence="1">
    <location>
        <begin position="127"/>
        <end position="139"/>
    </location>
</feature>
<feature type="compositionally biased region" description="Basic and acidic residues" evidence="1">
    <location>
        <begin position="140"/>
        <end position="152"/>
    </location>
</feature>
<reference evidence="2" key="1">
    <citation type="submission" date="2021-02" db="EMBL/GenBank/DDBJ databases">
        <authorList>
            <person name="Dougan E. K."/>
            <person name="Rhodes N."/>
            <person name="Thang M."/>
            <person name="Chan C."/>
        </authorList>
    </citation>
    <scope>NUCLEOTIDE SEQUENCE</scope>
</reference>
<dbReference type="AlphaFoldDB" id="A0A812J0H3"/>
<evidence type="ECO:0000256" key="1">
    <source>
        <dbReference type="SAM" id="MobiDB-lite"/>
    </source>
</evidence>
<evidence type="ECO:0000313" key="2">
    <source>
        <dbReference type="EMBL" id="CAE7191567.1"/>
    </source>
</evidence>
<keyword evidence="3" id="KW-1185">Reference proteome</keyword>
<dbReference type="EMBL" id="CAJNDS010000315">
    <property type="protein sequence ID" value="CAE7191567.1"/>
    <property type="molecule type" value="Genomic_DNA"/>
</dbReference>
<evidence type="ECO:0000313" key="3">
    <source>
        <dbReference type="Proteomes" id="UP000604046"/>
    </source>
</evidence>